<dbReference type="EMBL" id="FN545251">
    <property type="protein sequence ID" value="CBA75427.1"/>
    <property type="molecule type" value="Genomic_DNA"/>
</dbReference>
<proteinExistence type="predicted"/>
<gene>
    <name evidence="1" type="ORF">ARN_29040</name>
</gene>
<accession>D2U2S6</accession>
<organism evidence="1">
    <name type="scientific">Arsenophonus nasoniae</name>
    <name type="common">son-killer infecting Nasonia vitripennis</name>
    <dbReference type="NCBI Taxonomy" id="638"/>
    <lineage>
        <taxon>Bacteria</taxon>
        <taxon>Pseudomonadati</taxon>
        <taxon>Pseudomonadota</taxon>
        <taxon>Gammaproteobacteria</taxon>
        <taxon>Enterobacterales</taxon>
        <taxon>Morganellaceae</taxon>
        <taxon>Arsenophonus</taxon>
    </lineage>
</organism>
<protein>
    <submittedName>
        <fullName evidence="1">Uncharacterized protein</fullName>
    </submittedName>
</protein>
<sequence length="286" mass="33383">MARGHSPLSTAKCKEIIHGKKYNSPLPVFSLYYVAIDTEAGITTEQFETFVRQKGVYLPCYPGWRWTLLRGLRGKRVGQYLMLFEIDSVEHRNRYQSNDGNKTELANQFWQEQPQKIHQILAEWQRYGTFSEIPTIYTDYQLLAENKKSTVCYGPRYMERPNQETIARIIGIHNLALRPGVKAETFETFIAENHHRIEDYPGWKFRLLKGERGNRLDQYVVMMEIESLAALNLFYPKPDIATDNAFHFARAHQDTKLMYKEWKQFASFSGSPQIYTDYLSVAESLG</sequence>
<dbReference type="AlphaFoldDB" id="D2U2S6"/>
<name>D2U2S6_9GAMM</name>
<evidence type="ECO:0000313" key="1">
    <source>
        <dbReference type="EMBL" id="CBA75427.1"/>
    </source>
</evidence>
<reference evidence="1" key="1">
    <citation type="journal article" date="2010" name="Insect Mol. Biol.">
        <title>The draft genome sequence of Arsenophonus nasoniae, son-killer bacterium of Nasonia vitripennis, reveals genes associated with virulence and symbiosis.</title>
        <authorList>
            <person name="Wilkes T."/>
            <person name="Darby A.C."/>
            <person name="Choi J."/>
            <person name="Colborne J.K."/>
            <person name="Werren J.H."/>
            <person name="Hurst G.D.D."/>
        </authorList>
    </citation>
    <scope>NUCLEOTIDE SEQUENCE</scope>
</reference>